<dbReference type="Gene3D" id="1.10.287.1240">
    <property type="match status" value="1"/>
</dbReference>
<dbReference type="InterPro" id="IPR038649">
    <property type="entry name" value="EXOI_SH3_sf"/>
</dbReference>
<evidence type="ECO:0000256" key="7">
    <source>
        <dbReference type="ARBA" id="ARBA00022763"/>
    </source>
</evidence>
<dbReference type="CDD" id="cd06138">
    <property type="entry name" value="ExoI_N"/>
    <property type="match status" value="1"/>
</dbReference>
<keyword evidence="9 14" id="KW-0269">Exonuclease</keyword>
<comment type="subunit">
    <text evidence="13">Monomer. Interacts with ssb (via C-terminus); this interaction stimulates the exonuclease activity by recruiting the enzyme to its substrate.</text>
</comment>
<keyword evidence="8 14" id="KW-0378">Hydrolase</keyword>
<dbReference type="InterPro" id="IPR036397">
    <property type="entry name" value="RNaseH_sf"/>
</dbReference>
<evidence type="ECO:0000256" key="8">
    <source>
        <dbReference type="ARBA" id="ARBA00022801"/>
    </source>
</evidence>
<dbReference type="InterPro" id="IPR012337">
    <property type="entry name" value="RNaseH-like_sf"/>
</dbReference>
<evidence type="ECO:0000259" key="16">
    <source>
        <dbReference type="PROSITE" id="PS51785"/>
    </source>
</evidence>
<evidence type="ECO:0000313" key="18">
    <source>
        <dbReference type="Proteomes" id="UP001500604"/>
    </source>
</evidence>
<evidence type="ECO:0000256" key="9">
    <source>
        <dbReference type="ARBA" id="ARBA00022839"/>
    </source>
</evidence>
<dbReference type="InterPro" id="IPR023607">
    <property type="entry name" value="Exodeoxyribonuclease_I"/>
</dbReference>
<evidence type="ECO:0000256" key="1">
    <source>
        <dbReference type="ARBA" id="ARBA00000563"/>
    </source>
</evidence>
<dbReference type="PIRSF" id="PIRSF000977">
    <property type="entry name" value="Exodeoxyribonuclease_I"/>
    <property type="match status" value="1"/>
</dbReference>
<dbReference type="EC" id="3.1.11.1" evidence="3 14"/>
<feature type="domain" description="ExoI C-terminal" evidence="16">
    <location>
        <begin position="358"/>
        <end position="479"/>
    </location>
</feature>
<dbReference type="Pfam" id="PF00929">
    <property type="entry name" value="RNase_T"/>
    <property type="match status" value="1"/>
</dbReference>
<name>A0ABP8VC46_9GAMM</name>
<comment type="catalytic activity">
    <reaction evidence="1 14">
        <text>Exonucleolytic cleavage in the 3'- to 5'-direction to yield nucleoside 5'-phosphates.</text>
        <dbReference type="EC" id="3.1.11.1"/>
    </reaction>
</comment>
<comment type="cofactor">
    <cofactor evidence="2">
        <name>Mg(2+)</name>
        <dbReference type="ChEBI" id="CHEBI:18420"/>
    </cofactor>
</comment>
<keyword evidence="6" id="KW-0479">Metal-binding</keyword>
<evidence type="ECO:0000256" key="6">
    <source>
        <dbReference type="ARBA" id="ARBA00022723"/>
    </source>
</evidence>
<dbReference type="Pfam" id="PF26016">
    <property type="entry name" value="ExoI_C"/>
    <property type="match status" value="1"/>
</dbReference>
<dbReference type="PROSITE" id="PS51784">
    <property type="entry name" value="EXOI_SH3"/>
    <property type="match status" value="1"/>
</dbReference>
<evidence type="ECO:0000313" key="17">
    <source>
        <dbReference type="EMBL" id="GAA4652810.1"/>
    </source>
</evidence>
<keyword evidence="11" id="KW-0238">DNA-binding</keyword>
<evidence type="ECO:0000256" key="10">
    <source>
        <dbReference type="ARBA" id="ARBA00022842"/>
    </source>
</evidence>
<dbReference type="PANTHER" id="PTHR11046:SF11">
    <property type="entry name" value="EXODEOXYRIBONUCLEASE I"/>
    <property type="match status" value="1"/>
</dbReference>
<dbReference type="PROSITE" id="PS51785">
    <property type="entry name" value="EXOI_C"/>
    <property type="match status" value="1"/>
</dbReference>
<evidence type="ECO:0000256" key="12">
    <source>
        <dbReference type="ARBA" id="ARBA00023204"/>
    </source>
</evidence>
<dbReference type="RefSeq" id="WP_345199444.1">
    <property type="nucleotide sequence ID" value="NZ_BAABFL010000481.1"/>
</dbReference>
<evidence type="ECO:0000256" key="4">
    <source>
        <dbReference type="ARBA" id="ARBA00019900"/>
    </source>
</evidence>
<dbReference type="Gene3D" id="3.30.420.10">
    <property type="entry name" value="Ribonuclease H-like superfamily/Ribonuclease H"/>
    <property type="match status" value="1"/>
</dbReference>
<keyword evidence="5 14" id="KW-0540">Nuclease</keyword>
<dbReference type="InterPro" id="IPR013520">
    <property type="entry name" value="Ribonucl_H"/>
</dbReference>
<keyword evidence="12 14" id="KW-0234">DNA repair</keyword>
<keyword evidence="18" id="KW-1185">Reference proteome</keyword>
<dbReference type="Gene3D" id="3.30.1520.20">
    <property type="entry name" value="Exonuclease ExoI, domain 2"/>
    <property type="match status" value="1"/>
</dbReference>
<evidence type="ECO:0000256" key="11">
    <source>
        <dbReference type="ARBA" id="ARBA00023125"/>
    </source>
</evidence>
<gene>
    <name evidence="17" type="primary">sbcB</name>
    <name evidence="17" type="ORF">GCM10023116_50940</name>
</gene>
<dbReference type="NCBIfam" id="NF008746">
    <property type="entry name" value="PRK11779.1"/>
    <property type="match status" value="1"/>
</dbReference>
<feature type="domain" description="ExoI SH3-like" evidence="15">
    <location>
        <begin position="196"/>
        <end position="355"/>
    </location>
</feature>
<dbReference type="InterPro" id="IPR013620">
    <property type="entry name" value="Exonuc_1_SH3"/>
</dbReference>
<keyword evidence="7 14" id="KW-0227">DNA damage</keyword>
<proteinExistence type="predicted"/>
<dbReference type="InterPro" id="IPR034747">
    <property type="entry name" value="EXOI_SH3"/>
</dbReference>
<protein>
    <recommendedName>
        <fullName evidence="4 14">Exodeoxyribonuclease I</fullName>
        <ecNumber evidence="3 14">3.1.11.1</ecNumber>
    </recommendedName>
</protein>
<reference evidence="18" key="1">
    <citation type="journal article" date="2019" name="Int. J. Syst. Evol. Microbiol.">
        <title>The Global Catalogue of Microorganisms (GCM) 10K type strain sequencing project: providing services to taxonomists for standard genome sequencing and annotation.</title>
        <authorList>
            <consortium name="The Broad Institute Genomics Platform"/>
            <consortium name="The Broad Institute Genome Sequencing Center for Infectious Disease"/>
            <person name="Wu L."/>
            <person name="Ma J."/>
        </authorList>
    </citation>
    <scope>NUCLEOTIDE SEQUENCE [LARGE SCALE GENOMIC DNA]</scope>
    <source>
        <strain evidence="18">JCM 17805</strain>
    </source>
</reference>
<evidence type="ECO:0000256" key="13">
    <source>
        <dbReference type="ARBA" id="ARBA00046792"/>
    </source>
</evidence>
<dbReference type="Gene3D" id="1.20.1280.70">
    <property type="entry name" value="Exonuclease ExoI, domain 3"/>
    <property type="match status" value="1"/>
</dbReference>
<dbReference type="InterPro" id="IPR058561">
    <property type="entry name" value="Exonuc_1_C"/>
</dbReference>
<keyword evidence="10" id="KW-0460">Magnesium</keyword>
<evidence type="ECO:0000256" key="3">
    <source>
        <dbReference type="ARBA" id="ARBA00012108"/>
    </source>
</evidence>
<dbReference type="Proteomes" id="UP001500604">
    <property type="component" value="Unassembled WGS sequence"/>
</dbReference>
<evidence type="ECO:0000256" key="5">
    <source>
        <dbReference type="ARBA" id="ARBA00022722"/>
    </source>
</evidence>
<dbReference type="EMBL" id="BAABFL010000481">
    <property type="protein sequence ID" value="GAA4652810.1"/>
    <property type="molecule type" value="Genomic_DNA"/>
</dbReference>
<evidence type="ECO:0000256" key="2">
    <source>
        <dbReference type="ARBA" id="ARBA00001946"/>
    </source>
</evidence>
<sequence length="482" mass="55023">MTQTFYWYDYETFGTDPARDWPAQFAGIRTDADFNEIGEPLELFARLPDDQLPNPEACLVTGLTPQRVNERGICEADFIARINQEFSQPNTCVLGYNTLRFDDEVTRYSLYRNFMDPYAREWQNGCSRWDLIDVVRLCAALRPEGIQWPRREDGAVSFRLEELTVANGISHADAHDAVSDVRATIAIARLLREKQEKLFNYALFNRQKYQVAKLLDIHAQKPVVHISGRYSSARHCLGIVVPIAAHPTNKNGVVVYDLSVDPTPFMELTADEIRHRLYTATDLLDEEGLTRIPLKTVHLNKAPVVVPWNVLRDADKQRLSIDQAGCELHHQRLFSDQSRFNAFVAKVGQVLSGHSFEPHTDPDHMLYSGGFFNPADRERIQQVRMTPPDQLGALHLSFSDARLDDMLFRYRARNWPETLGDDEASEWQAFRRQRLLDSKGGGSLTLEAFYARIDTLMADVDETKKAVLSELKTYADELQSGL</sequence>
<accession>A0ABP8VC46</accession>
<comment type="caution">
    <text evidence="17">The sequence shown here is derived from an EMBL/GenBank/DDBJ whole genome shotgun (WGS) entry which is preliminary data.</text>
</comment>
<evidence type="ECO:0000259" key="15">
    <source>
        <dbReference type="PROSITE" id="PS51784"/>
    </source>
</evidence>
<organism evidence="17 18">
    <name type="scientific">Kistimonas scapharcae</name>
    <dbReference type="NCBI Taxonomy" id="1036133"/>
    <lineage>
        <taxon>Bacteria</taxon>
        <taxon>Pseudomonadati</taxon>
        <taxon>Pseudomonadota</taxon>
        <taxon>Gammaproteobacteria</taxon>
        <taxon>Oceanospirillales</taxon>
        <taxon>Endozoicomonadaceae</taxon>
        <taxon>Kistimonas</taxon>
    </lineage>
</organism>
<dbReference type="InterPro" id="IPR022894">
    <property type="entry name" value="Oligoribonuclease"/>
</dbReference>
<dbReference type="SMART" id="SM00479">
    <property type="entry name" value="EXOIII"/>
    <property type="match status" value="1"/>
</dbReference>
<dbReference type="Pfam" id="PF08411">
    <property type="entry name" value="ExoI_SH3"/>
    <property type="match status" value="1"/>
</dbReference>
<dbReference type="PANTHER" id="PTHR11046">
    <property type="entry name" value="OLIGORIBONUCLEASE, MITOCHONDRIAL"/>
    <property type="match status" value="1"/>
</dbReference>
<dbReference type="SUPFAM" id="SSF53098">
    <property type="entry name" value="Ribonuclease H-like"/>
    <property type="match status" value="1"/>
</dbReference>
<evidence type="ECO:0000256" key="14">
    <source>
        <dbReference type="PIRNR" id="PIRNR000977"/>
    </source>
</evidence>